<dbReference type="PROSITE" id="PS50977">
    <property type="entry name" value="HTH_TETR_2"/>
    <property type="match status" value="1"/>
</dbReference>
<dbReference type="Gene3D" id="1.10.10.60">
    <property type="entry name" value="Homeodomain-like"/>
    <property type="match status" value="1"/>
</dbReference>
<dbReference type="InterPro" id="IPR050109">
    <property type="entry name" value="HTH-type_TetR-like_transc_reg"/>
</dbReference>
<comment type="caution">
    <text evidence="6">The sequence shown here is derived from an EMBL/GenBank/DDBJ whole genome shotgun (WGS) entry which is preliminary data.</text>
</comment>
<dbReference type="InterPro" id="IPR001647">
    <property type="entry name" value="HTH_TetR"/>
</dbReference>
<evidence type="ECO:0000313" key="6">
    <source>
        <dbReference type="EMBL" id="MFC4130074.1"/>
    </source>
</evidence>
<reference evidence="7" key="1">
    <citation type="journal article" date="2019" name="Int. J. Syst. Evol. Microbiol.">
        <title>The Global Catalogue of Microorganisms (GCM) 10K type strain sequencing project: providing services to taxonomists for standard genome sequencing and annotation.</title>
        <authorList>
            <consortium name="The Broad Institute Genomics Platform"/>
            <consortium name="The Broad Institute Genome Sequencing Center for Infectious Disease"/>
            <person name="Wu L."/>
            <person name="Ma J."/>
        </authorList>
    </citation>
    <scope>NUCLEOTIDE SEQUENCE [LARGE SCALE GENOMIC DNA]</scope>
    <source>
        <strain evidence="7">CGMCC 4.7289</strain>
    </source>
</reference>
<name>A0ABV8LIG9_9ACTN</name>
<dbReference type="InterPro" id="IPR011075">
    <property type="entry name" value="TetR_C"/>
</dbReference>
<evidence type="ECO:0000313" key="7">
    <source>
        <dbReference type="Proteomes" id="UP001595816"/>
    </source>
</evidence>
<dbReference type="SUPFAM" id="SSF46689">
    <property type="entry name" value="Homeodomain-like"/>
    <property type="match status" value="1"/>
</dbReference>
<organism evidence="6 7">
    <name type="scientific">Hamadaea flava</name>
    <dbReference type="NCBI Taxonomy" id="1742688"/>
    <lineage>
        <taxon>Bacteria</taxon>
        <taxon>Bacillati</taxon>
        <taxon>Actinomycetota</taxon>
        <taxon>Actinomycetes</taxon>
        <taxon>Micromonosporales</taxon>
        <taxon>Micromonosporaceae</taxon>
        <taxon>Hamadaea</taxon>
    </lineage>
</organism>
<evidence type="ECO:0000256" key="1">
    <source>
        <dbReference type="ARBA" id="ARBA00023015"/>
    </source>
</evidence>
<dbReference type="RefSeq" id="WP_253755804.1">
    <property type="nucleotide sequence ID" value="NZ_JAMZDZ010000001.1"/>
</dbReference>
<dbReference type="PANTHER" id="PTHR30055:SF148">
    <property type="entry name" value="TETR-FAMILY TRANSCRIPTIONAL REGULATOR"/>
    <property type="match status" value="1"/>
</dbReference>
<protein>
    <submittedName>
        <fullName evidence="6">TetR/AcrR family transcriptional regulator</fullName>
    </submittedName>
</protein>
<dbReference type="Gene3D" id="1.10.357.10">
    <property type="entry name" value="Tetracycline Repressor, domain 2"/>
    <property type="match status" value="1"/>
</dbReference>
<evidence type="ECO:0000256" key="4">
    <source>
        <dbReference type="PROSITE-ProRule" id="PRU00335"/>
    </source>
</evidence>
<dbReference type="PRINTS" id="PR00455">
    <property type="entry name" value="HTHTETR"/>
</dbReference>
<dbReference type="SUPFAM" id="SSF48498">
    <property type="entry name" value="Tetracyclin repressor-like, C-terminal domain"/>
    <property type="match status" value="1"/>
</dbReference>
<keyword evidence="3" id="KW-0804">Transcription</keyword>
<dbReference type="PANTHER" id="PTHR30055">
    <property type="entry name" value="HTH-TYPE TRANSCRIPTIONAL REGULATOR RUTR"/>
    <property type="match status" value="1"/>
</dbReference>
<keyword evidence="2 4" id="KW-0238">DNA-binding</keyword>
<evidence type="ECO:0000256" key="2">
    <source>
        <dbReference type="ARBA" id="ARBA00023125"/>
    </source>
</evidence>
<proteinExistence type="predicted"/>
<dbReference type="Pfam" id="PF16859">
    <property type="entry name" value="TetR_C_11"/>
    <property type="match status" value="1"/>
</dbReference>
<sequence length="197" mass="21409">MTDEPQRGGRPRDTRVDAAILAATRTLLAEVGYGALTMDLVAGRANVGKAAIYRRYAGKQDLVFAAAVHGRTLDPPPDSGDLRTDLRWLVGGIARSLSSPETRAALPALLADVTADDDVADRFMRTFVAEERAYVETILDQARRRGDLRTPVDAEVVHSLVLGAIFARIYLLRKPADKAYQHEVTDLAAKALTEGAR</sequence>
<keyword evidence="1" id="KW-0805">Transcription regulation</keyword>
<evidence type="ECO:0000259" key="5">
    <source>
        <dbReference type="PROSITE" id="PS50977"/>
    </source>
</evidence>
<dbReference type="EMBL" id="JBHSAY010000004">
    <property type="protein sequence ID" value="MFC4130074.1"/>
    <property type="molecule type" value="Genomic_DNA"/>
</dbReference>
<dbReference type="Pfam" id="PF00440">
    <property type="entry name" value="TetR_N"/>
    <property type="match status" value="1"/>
</dbReference>
<accession>A0ABV8LIG9</accession>
<evidence type="ECO:0000256" key="3">
    <source>
        <dbReference type="ARBA" id="ARBA00023163"/>
    </source>
</evidence>
<gene>
    <name evidence="6" type="ORF">ACFOZ4_05585</name>
</gene>
<feature type="domain" description="HTH tetR-type" evidence="5">
    <location>
        <begin position="14"/>
        <end position="74"/>
    </location>
</feature>
<dbReference type="Proteomes" id="UP001595816">
    <property type="component" value="Unassembled WGS sequence"/>
</dbReference>
<dbReference type="InterPro" id="IPR009057">
    <property type="entry name" value="Homeodomain-like_sf"/>
</dbReference>
<dbReference type="InterPro" id="IPR036271">
    <property type="entry name" value="Tet_transcr_reg_TetR-rel_C_sf"/>
</dbReference>
<keyword evidence="7" id="KW-1185">Reference proteome</keyword>
<feature type="DNA-binding region" description="H-T-H motif" evidence="4">
    <location>
        <begin position="37"/>
        <end position="56"/>
    </location>
</feature>